<dbReference type="GO" id="GO:0090110">
    <property type="term" value="P:COPII-coated vesicle cargo loading"/>
    <property type="evidence" value="ECO:0007669"/>
    <property type="project" value="TreeGrafter"/>
</dbReference>
<dbReference type="GO" id="GO:0070971">
    <property type="term" value="C:endoplasmic reticulum exit site"/>
    <property type="evidence" value="ECO:0007669"/>
    <property type="project" value="TreeGrafter"/>
</dbReference>
<evidence type="ECO:0000256" key="4">
    <source>
        <dbReference type="SAM" id="MobiDB-lite"/>
    </source>
</evidence>
<dbReference type="GO" id="GO:0030127">
    <property type="term" value="C:COPII vesicle coat"/>
    <property type="evidence" value="ECO:0007669"/>
    <property type="project" value="TreeGrafter"/>
</dbReference>
<evidence type="ECO:0000256" key="1">
    <source>
        <dbReference type="ARBA" id="ARBA00022448"/>
    </source>
</evidence>
<dbReference type="InterPro" id="IPR040251">
    <property type="entry name" value="SEC31-like"/>
</dbReference>
<dbReference type="EMBL" id="JADGJQ010000005">
    <property type="protein sequence ID" value="KAJ3183925.1"/>
    <property type="molecule type" value="Genomic_DNA"/>
</dbReference>
<keyword evidence="6" id="KW-1185">Reference proteome</keyword>
<dbReference type="PANTHER" id="PTHR13923">
    <property type="entry name" value="SEC31-RELATED PROTEIN"/>
    <property type="match status" value="1"/>
</dbReference>
<name>A0AAD5XQP5_9FUNG</name>
<feature type="compositionally biased region" description="Pro residues" evidence="4">
    <location>
        <begin position="69"/>
        <end position="102"/>
    </location>
</feature>
<protein>
    <recommendedName>
        <fullName evidence="7">SRA1/Sec31 domain-containing protein</fullName>
    </recommendedName>
</protein>
<feature type="region of interest" description="Disordered" evidence="4">
    <location>
        <begin position="1"/>
        <end position="133"/>
    </location>
</feature>
<evidence type="ECO:0000313" key="6">
    <source>
        <dbReference type="Proteomes" id="UP001212152"/>
    </source>
</evidence>
<dbReference type="PANTHER" id="PTHR13923:SF11">
    <property type="entry name" value="SECRETORY 31, ISOFORM D"/>
    <property type="match status" value="1"/>
</dbReference>
<evidence type="ECO:0000256" key="2">
    <source>
        <dbReference type="ARBA" id="ARBA00022574"/>
    </source>
</evidence>
<feature type="compositionally biased region" description="Gly residues" evidence="4">
    <location>
        <begin position="178"/>
        <end position="191"/>
    </location>
</feature>
<feature type="compositionally biased region" description="Low complexity" evidence="4">
    <location>
        <begin position="161"/>
        <end position="177"/>
    </location>
</feature>
<dbReference type="Gene3D" id="1.20.940.10">
    <property type="entry name" value="Functional domain of the splicing factor Prp18"/>
    <property type="match status" value="1"/>
</dbReference>
<evidence type="ECO:0008006" key="7">
    <source>
        <dbReference type="Google" id="ProtNLM"/>
    </source>
</evidence>
<keyword evidence="3" id="KW-0677">Repeat</keyword>
<keyword evidence="1" id="KW-0813">Transport</keyword>
<dbReference type="AlphaFoldDB" id="A0AAD5XQP5"/>
<feature type="region of interest" description="Disordered" evidence="4">
    <location>
        <begin position="151"/>
        <end position="200"/>
    </location>
</feature>
<organism evidence="5 6">
    <name type="scientific">Geranomyces variabilis</name>
    <dbReference type="NCBI Taxonomy" id="109894"/>
    <lineage>
        <taxon>Eukaryota</taxon>
        <taxon>Fungi</taxon>
        <taxon>Fungi incertae sedis</taxon>
        <taxon>Chytridiomycota</taxon>
        <taxon>Chytridiomycota incertae sedis</taxon>
        <taxon>Chytridiomycetes</taxon>
        <taxon>Spizellomycetales</taxon>
        <taxon>Powellomycetaceae</taxon>
        <taxon>Geranomyces</taxon>
    </lineage>
</organism>
<dbReference type="GO" id="GO:0007029">
    <property type="term" value="P:endoplasmic reticulum organization"/>
    <property type="evidence" value="ECO:0007669"/>
    <property type="project" value="TreeGrafter"/>
</dbReference>
<reference evidence="5" key="1">
    <citation type="submission" date="2020-05" db="EMBL/GenBank/DDBJ databases">
        <title>Phylogenomic resolution of chytrid fungi.</title>
        <authorList>
            <person name="Stajich J.E."/>
            <person name="Amses K."/>
            <person name="Simmons R."/>
            <person name="Seto K."/>
            <person name="Myers J."/>
            <person name="Bonds A."/>
            <person name="Quandt C.A."/>
            <person name="Barry K."/>
            <person name="Liu P."/>
            <person name="Grigoriev I."/>
            <person name="Longcore J.E."/>
            <person name="James T.Y."/>
        </authorList>
    </citation>
    <scope>NUCLEOTIDE SEQUENCE</scope>
    <source>
        <strain evidence="5">JEL0379</strain>
    </source>
</reference>
<feature type="compositionally biased region" description="Low complexity" evidence="4">
    <location>
        <begin position="22"/>
        <end position="49"/>
    </location>
</feature>
<keyword evidence="2" id="KW-0853">WD repeat</keyword>
<dbReference type="GO" id="GO:0005198">
    <property type="term" value="F:structural molecule activity"/>
    <property type="evidence" value="ECO:0007669"/>
    <property type="project" value="TreeGrafter"/>
</dbReference>
<sequence>MAPTPIASQPPIFAGAARSDQSPATNAAPNSLAASPSLAAPAALSAPPNISHSSSPAPTTQPQEQQQPQLPPFAPPPFSGYGTPPPGTGYGTPPPLFPPPGDPSQSRPPQQYSAYPEHLRSAAPPPNGTYQGAVAGLNGWNDIPSDLLTGLSRKKAGGGSSSHASGTSTPSGSLAGPAVGGAVAGGGGGGTDVLQTHPDPKGLVASTLRAEMDRAMASANPSQKRMLDDTSKRLENLYERLNADLIPPHVLALAVQLATAIGARDFASATAATTTLMTTSFDQEGKWVLGVKRLVEMAQRV</sequence>
<proteinExistence type="predicted"/>
<accession>A0AAD5XQP5</accession>
<dbReference type="Proteomes" id="UP001212152">
    <property type="component" value="Unassembled WGS sequence"/>
</dbReference>
<feature type="compositionally biased region" description="Low complexity" evidence="4">
    <location>
        <begin position="56"/>
        <end position="68"/>
    </location>
</feature>
<gene>
    <name evidence="5" type="ORF">HDU87_006043</name>
</gene>
<evidence type="ECO:0000313" key="5">
    <source>
        <dbReference type="EMBL" id="KAJ3183925.1"/>
    </source>
</evidence>
<evidence type="ECO:0000256" key="3">
    <source>
        <dbReference type="ARBA" id="ARBA00022737"/>
    </source>
</evidence>
<comment type="caution">
    <text evidence="5">The sequence shown here is derived from an EMBL/GenBank/DDBJ whole genome shotgun (WGS) entry which is preliminary data.</text>
</comment>